<evidence type="ECO:0000313" key="7">
    <source>
        <dbReference type="EMBL" id="TKA40071.1"/>
    </source>
</evidence>
<evidence type="ECO:0000256" key="5">
    <source>
        <dbReference type="ARBA" id="ARBA00023306"/>
    </source>
</evidence>
<dbReference type="GO" id="GO:1902977">
    <property type="term" value="P:mitotic DNA replication preinitiation complex assembly"/>
    <property type="evidence" value="ECO:0007669"/>
    <property type="project" value="TreeGrafter"/>
</dbReference>
<dbReference type="GO" id="GO:0003688">
    <property type="term" value="F:DNA replication origin binding"/>
    <property type="evidence" value="ECO:0007669"/>
    <property type="project" value="TreeGrafter"/>
</dbReference>
<dbReference type="GO" id="GO:0031261">
    <property type="term" value="C:DNA replication preinitiation complex"/>
    <property type="evidence" value="ECO:0007669"/>
    <property type="project" value="TreeGrafter"/>
</dbReference>
<dbReference type="PANTHER" id="PTHR10507:SF0">
    <property type="entry name" value="CELL DIVISION CONTROL PROTEIN 45 HOMOLOG"/>
    <property type="match status" value="1"/>
</dbReference>
<gene>
    <name evidence="7" type="ORF">B0A54_08859</name>
</gene>
<feature type="compositionally biased region" description="Acidic residues" evidence="6">
    <location>
        <begin position="205"/>
        <end position="225"/>
    </location>
</feature>
<keyword evidence="5" id="KW-0131">Cell cycle</keyword>
<dbReference type="InterPro" id="IPR003874">
    <property type="entry name" value="CDC45"/>
</dbReference>
<proteinExistence type="inferred from homology"/>
<name>A0A4U0UVD0_9PEZI</name>
<dbReference type="OrthoDB" id="10258882at2759"/>
<feature type="region of interest" description="Disordered" evidence="6">
    <location>
        <begin position="555"/>
        <end position="602"/>
    </location>
</feature>
<feature type="compositionally biased region" description="Low complexity" evidence="6">
    <location>
        <begin position="281"/>
        <end position="290"/>
    </location>
</feature>
<feature type="compositionally biased region" description="Basic and acidic residues" evidence="6">
    <location>
        <begin position="790"/>
        <end position="810"/>
    </location>
</feature>
<feature type="region of interest" description="Disordered" evidence="6">
    <location>
        <begin position="205"/>
        <end position="300"/>
    </location>
</feature>
<evidence type="ECO:0000256" key="1">
    <source>
        <dbReference type="ARBA" id="ARBA00004123"/>
    </source>
</evidence>
<dbReference type="Proteomes" id="UP000310066">
    <property type="component" value="Unassembled WGS sequence"/>
</dbReference>
<feature type="compositionally biased region" description="Low complexity" evidence="6">
    <location>
        <begin position="825"/>
        <end position="845"/>
    </location>
</feature>
<evidence type="ECO:0000256" key="6">
    <source>
        <dbReference type="SAM" id="MobiDB-lite"/>
    </source>
</evidence>
<protein>
    <recommendedName>
        <fullName evidence="9">CDC45-like protein</fullName>
    </recommendedName>
</protein>
<dbReference type="STRING" id="329885.A0A4U0UVD0"/>
<evidence type="ECO:0008006" key="9">
    <source>
        <dbReference type="Google" id="ProtNLM"/>
    </source>
</evidence>
<dbReference type="Pfam" id="PF02724">
    <property type="entry name" value="CDC45"/>
    <property type="match status" value="1"/>
</dbReference>
<reference evidence="7 8" key="1">
    <citation type="submission" date="2017-03" db="EMBL/GenBank/DDBJ databases">
        <title>Genomes of endolithic fungi from Antarctica.</title>
        <authorList>
            <person name="Coleine C."/>
            <person name="Masonjones S."/>
            <person name="Stajich J.E."/>
        </authorList>
    </citation>
    <scope>NUCLEOTIDE SEQUENCE [LARGE SCALE GENOMIC DNA]</scope>
    <source>
        <strain evidence="7 8">CCFEE 5311</strain>
    </source>
</reference>
<keyword evidence="3" id="KW-0235">DNA replication</keyword>
<evidence type="ECO:0000256" key="3">
    <source>
        <dbReference type="ARBA" id="ARBA00022705"/>
    </source>
</evidence>
<comment type="similarity">
    <text evidence="2">Belongs to the CDC45 family.</text>
</comment>
<dbReference type="PANTHER" id="PTHR10507">
    <property type="entry name" value="CDC45-RELATED PROTEIN"/>
    <property type="match status" value="1"/>
</dbReference>
<evidence type="ECO:0000256" key="2">
    <source>
        <dbReference type="ARBA" id="ARBA00010727"/>
    </source>
</evidence>
<comment type="caution">
    <text evidence="7">The sequence shown here is derived from an EMBL/GenBank/DDBJ whole genome shotgun (WGS) entry which is preliminary data.</text>
</comment>
<dbReference type="GO" id="GO:0003682">
    <property type="term" value="F:chromatin binding"/>
    <property type="evidence" value="ECO:0007669"/>
    <property type="project" value="TreeGrafter"/>
</dbReference>
<dbReference type="EMBL" id="NAJP01000035">
    <property type="protein sequence ID" value="TKA40071.1"/>
    <property type="molecule type" value="Genomic_DNA"/>
</dbReference>
<dbReference type="GO" id="GO:0000727">
    <property type="term" value="P:double-strand break repair via break-induced replication"/>
    <property type="evidence" value="ECO:0007669"/>
    <property type="project" value="TreeGrafter"/>
</dbReference>
<evidence type="ECO:0000313" key="8">
    <source>
        <dbReference type="Proteomes" id="UP000310066"/>
    </source>
</evidence>
<sequence>MYLPRPLLPHLYSTLLNTLTPSSSPLLLLTAPTVDAICALRILTAQLKRDFVPHKVRPVGGYAELQKAGDEEVKGMMKTAGGEGGVVVCLGCGGGVDVGEMLGLTSDGEDVDGEGVEGENAGHGVEVWVVDAHRGWNLENVFGGNVAARRGVEQGKLLSTYRPRAAGGVIVWDEGDIETDLQAEREAYFALQGMPEITEEDLVAAEDDEDDVEEGAAEIGDDDAVEPPSSQTRKRKASSQDSNADSDIDSADDRPARRRRSNSGLPIPSSPTSAQPPPSSQPDSPSAIVPSSPPARRITTQKQLRRQLLKLRRKHEATLEAYYDRGSWTGEPVSSILYSLVSELGREDNEVLWLAVVGAESVQLSHFTTVERARRSNSMTKLELLKAVLRDEVRRLNPPATARRRAGVASNDVPVSARSATDTSIRLSPEPRFALIRHWSLLDSMLHTPYLATRLHIWNEPGRKRLNKLLAKMGISLQEAGKGYLHLDLEVKRTLGRRVGKFAEQYGLEGLVPEESGGEGGRGWGSVRSWGWRGTLSAGDVVAIVSAILEVGPVTNALNGDLGRPDTSQPERSYNHRATALPSPPHSSDSGQNPDEANPATSSENLTTHRFFAAYDALSPTSTTSSHLHNPQHTHTQQGLPALLTHLPLAQHLSRAILRTGSALISKNQIRHLRSFRLGIVKEGPDLGVFVDPGALVKLGGWVGEAVGVLEGEKRGAGGKGGGKGGEGEGDGALVLGCLDEGRGVYVVVGLGSGGARGGRGVDGGKVRTKAEIKEREEGRKRKVAARLARKAERAREKEQQKLAKRERDAANGLLDSDDEEEAGSDATESDASSSSGSSGSSSDSSSDERADVSKGKRKGGAQRSLFALAFQAVVAETGARVRIDSFEHSVVEVRKEDLAGFLEGLSLRSLVG</sequence>
<keyword evidence="4" id="KW-0539">Nucleus</keyword>
<comment type="subcellular location">
    <subcellularLocation>
        <location evidence="1">Nucleus</location>
    </subcellularLocation>
</comment>
<dbReference type="GO" id="GO:0006270">
    <property type="term" value="P:DNA replication initiation"/>
    <property type="evidence" value="ECO:0007669"/>
    <property type="project" value="InterPro"/>
</dbReference>
<feature type="compositionally biased region" description="Polar residues" evidence="6">
    <location>
        <begin position="586"/>
        <end position="602"/>
    </location>
</feature>
<evidence type="ECO:0000256" key="4">
    <source>
        <dbReference type="ARBA" id="ARBA00023242"/>
    </source>
</evidence>
<dbReference type="GO" id="GO:0003697">
    <property type="term" value="F:single-stranded DNA binding"/>
    <property type="evidence" value="ECO:0007669"/>
    <property type="project" value="TreeGrafter"/>
</dbReference>
<organism evidence="7 8">
    <name type="scientific">Friedmanniomyces endolithicus</name>
    <dbReference type="NCBI Taxonomy" id="329885"/>
    <lineage>
        <taxon>Eukaryota</taxon>
        <taxon>Fungi</taxon>
        <taxon>Dikarya</taxon>
        <taxon>Ascomycota</taxon>
        <taxon>Pezizomycotina</taxon>
        <taxon>Dothideomycetes</taxon>
        <taxon>Dothideomycetidae</taxon>
        <taxon>Mycosphaerellales</taxon>
        <taxon>Teratosphaeriaceae</taxon>
        <taxon>Friedmanniomyces</taxon>
    </lineage>
</organism>
<dbReference type="AlphaFoldDB" id="A0A4U0UVD0"/>
<feature type="region of interest" description="Disordered" evidence="6">
    <location>
        <begin position="756"/>
        <end position="861"/>
    </location>
</feature>
<accession>A0A4U0UVD0</accession>
<feature type="compositionally biased region" description="Basic and acidic residues" evidence="6">
    <location>
        <begin position="763"/>
        <end position="780"/>
    </location>
</feature>